<evidence type="ECO:0000313" key="1">
    <source>
        <dbReference type="EMBL" id="ASV44584.1"/>
    </source>
</evidence>
<dbReference type="Proteomes" id="UP000221761">
    <property type="component" value="Segment"/>
</dbReference>
<protein>
    <submittedName>
        <fullName evidence="1">Tail fibers protein</fullName>
    </submittedName>
</protein>
<proteinExistence type="predicted"/>
<accession>A0A223VZN2</accession>
<dbReference type="Pfam" id="PF17212">
    <property type="entry name" value="Tube"/>
    <property type="match status" value="1"/>
</dbReference>
<sequence>METKLSLVNHLLQVVGERRVTTLETGHPSVIQAIQALESMNRDFQGKGWWFNTNRDVRLVPNNLGEVLLPSEALAFSITRHQLDYMQPANKQQYVKRGKRLYDAWNNTYTINRTLMADLVIEIEIEDLPQIAATYLKHWSAETYYVDDDGDIQKSDRLAQRTMLAFHALKAEQMRVMSINALDSPAAQNLRYRIGNPGLAHRAQFLGGRIT</sequence>
<evidence type="ECO:0000313" key="2">
    <source>
        <dbReference type="Proteomes" id="UP000221761"/>
    </source>
</evidence>
<dbReference type="KEGG" id="vg:54982062"/>
<reference evidence="2" key="1">
    <citation type="submission" date="2017-06" db="EMBL/GenBank/DDBJ databases">
        <authorList>
            <person name="Spollen W.G."/>
            <person name="Givan S.A."/>
            <person name="Brown P.B."/>
            <person name="Attai H."/>
        </authorList>
    </citation>
    <scope>NUCLEOTIDE SEQUENCE [LARGE SCALE GENOMIC DNA]</scope>
</reference>
<dbReference type="RefSeq" id="YP_009791873.1">
    <property type="nucleotide sequence ID" value="NC_047846.1"/>
</dbReference>
<dbReference type="InterPro" id="IPR033767">
    <property type="entry name" value="Tail_Gp11"/>
</dbReference>
<dbReference type="GeneID" id="54982062"/>
<name>A0A223VZN2_9CAUD</name>
<organism evidence="1 2">
    <name type="scientific">Agrobacterium phage Atu_ph03</name>
    <dbReference type="NCBI Taxonomy" id="2024262"/>
    <lineage>
        <taxon>Viruses</taxon>
        <taxon>Duplodnaviria</taxon>
        <taxon>Heunggongvirae</taxon>
        <taxon>Uroviricota</taxon>
        <taxon>Caudoviricetes</taxon>
        <taxon>Autographivirales</taxon>
        <taxon>Dunnvirinae</taxon>
        <taxon>Atuphduovirus</taxon>
        <taxon>Atuphduovirus atuph03</taxon>
    </lineage>
</organism>
<dbReference type="EMBL" id="MF403006">
    <property type="protein sequence ID" value="ASV44584.1"/>
    <property type="molecule type" value="Genomic_DNA"/>
</dbReference>